<organism evidence="5 6">
    <name type="scientific">Desmophyllum pertusum</name>
    <dbReference type="NCBI Taxonomy" id="174260"/>
    <lineage>
        <taxon>Eukaryota</taxon>
        <taxon>Metazoa</taxon>
        <taxon>Cnidaria</taxon>
        <taxon>Anthozoa</taxon>
        <taxon>Hexacorallia</taxon>
        <taxon>Scleractinia</taxon>
        <taxon>Caryophylliina</taxon>
        <taxon>Caryophylliidae</taxon>
        <taxon>Desmophyllum</taxon>
    </lineage>
</organism>
<name>A0A9X0D721_9CNID</name>
<dbReference type="InterPro" id="IPR002347">
    <property type="entry name" value="SDR_fam"/>
</dbReference>
<dbReference type="Gene3D" id="3.40.50.720">
    <property type="entry name" value="NAD(P)-binding Rossmann-like Domain"/>
    <property type="match status" value="1"/>
</dbReference>
<dbReference type="PRINTS" id="PR00080">
    <property type="entry name" value="SDRFAMILY"/>
</dbReference>
<evidence type="ECO:0000256" key="3">
    <source>
        <dbReference type="RuleBase" id="RU000363"/>
    </source>
</evidence>
<dbReference type="PROSITE" id="PS00061">
    <property type="entry name" value="ADH_SHORT"/>
    <property type="match status" value="1"/>
</dbReference>
<dbReference type="InterPro" id="IPR020904">
    <property type="entry name" value="Sc_DH/Rdtase_CS"/>
</dbReference>
<sequence>MQNSTNMAPKIVLISGCSSGIGLATAVFLAKDAEKRFKVYATMRNLAKKGQLEEEGKEYLGDTLIIKQMDVCSDESVEKAVKEVLDTEGRIDVLFNNAGIGGVFTVLECTPMALAKELFAVNYFGTLRLIQAVLPGMKARRSGHIINNSSHLGIVGTPFNELYCSSKFAMEGLTESLAPTLLHFNIRCTIIEPGPVATAGFENGAIFAKKFNISVADQKSQELLETFAARIQPLFVSTMQSPYEVAEVVKNIILCEKPHLRYQINDKYNPEEVKQNLLTQQATFWLKWSRKHSSMQNNLTKITISSPEPARFDQR</sequence>
<keyword evidence="2" id="KW-0560">Oxidoreductase</keyword>
<dbReference type="PANTHER" id="PTHR43391:SF86">
    <property type="entry name" value="SHORT-CHAIN DEHYDROGENASE_REDUCTASE FAMILY PROTEIN"/>
    <property type="match status" value="1"/>
</dbReference>
<dbReference type="AlphaFoldDB" id="A0A9X0D721"/>
<evidence type="ECO:0000313" key="6">
    <source>
        <dbReference type="Proteomes" id="UP001163046"/>
    </source>
</evidence>
<dbReference type="PRINTS" id="PR00081">
    <property type="entry name" value="GDHRDH"/>
</dbReference>
<evidence type="ECO:0000256" key="1">
    <source>
        <dbReference type="ARBA" id="ARBA00006484"/>
    </source>
</evidence>
<comment type="caution">
    <text evidence="5">The sequence shown here is derived from an EMBL/GenBank/DDBJ whole genome shotgun (WGS) entry which is preliminary data.</text>
</comment>
<feature type="transmembrane region" description="Helical" evidence="4">
    <location>
        <begin position="12"/>
        <end position="30"/>
    </location>
</feature>
<dbReference type="Proteomes" id="UP001163046">
    <property type="component" value="Unassembled WGS sequence"/>
</dbReference>
<dbReference type="Pfam" id="PF00106">
    <property type="entry name" value="adh_short"/>
    <property type="match status" value="1"/>
</dbReference>
<dbReference type="GO" id="GO:0016491">
    <property type="term" value="F:oxidoreductase activity"/>
    <property type="evidence" value="ECO:0007669"/>
    <property type="project" value="UniProtKB-KW"/>
</dbReference>
<reference evidence="5" key="1">
    <citation type="submission" date="2023-01" db="EMBL/GenBank/DDBJ databases">
        <title>Genome assembly of the deep-sea coral Lophelia pertusa.</title>
        <authorList>
            <person name="Herrera S."/>
            <person name="Cordes E."/>
        </authorList>
    </citation>
    <scope>NUCLEOTIDE SEQUENCE</scope>
    <source>
        <strain evidence="5">USNM1676648</strain>
        <tissue evidence="5">Polyp</tissue>
    </source>
</reference>
<accession>A0A9X0D721</accession>
<dbReference type="SUPFAM" id="SSF51735">
    <property type="entry name" value="NAD(P)-binding Rossmann-fold domains"/>
    <property type="match status" value="1"/>
</dbReference>
<evidence type="ECO:0000256" key="4">
    <source>
        <dbReference type="SAM" id="Phobius"/>
    </source>
</evidence>
<dbReference type="OrthoDB" id="47007at2759"/>
<gene>
    <name evidence="5" type="ORF">OS493_035064</name>
</gene>
<dbReference type="PANTHER" id="PTHR43391">
    <property type="entry name" value="RETINOL DEHYDROGENASE-RELATED"/>
    <property type="match status" value="1"/>
</dbReference>
<evidence type="ECO:0000313" key="5">
    <source>
        <dbReference type="EMBL" id="KAJ7388916.1"/>
    </source>
</evidence>
<dbReference type="EMBL" id="MU825447">
    <property type="protein sequence ID" value="KAJ7388916.1"/>
    <property type="molecule type" value="Genomic_DNA"/>
</dbReference>
<keyword evidence="4" id="KW-0812">Transmembrane</keyword>
<dbReference type="InterPro" id="IPR036291">
    <property type="entry name" value="NAD(P)-bd_dom_sf"/>
</dbReference>
<protein>
    <submittedName>
        <fullName evidence="5">Uncharacterized protein</fullName>
    </submittedName>
</protein>
<proteinExistence type="inferred from homology"/>
<keyword evidence="6" id="KW-1185">Reference proteome</keyword>
<dbReference type="GO" id="GO:0005829">
    <property type="term" value="C:cytosol"/>
    <property type="evidence" value="ECO:0007669"/>
    <property type="project" value="TreeGrafter"/>
</dbReference>
<keyword evidence="4" id="KW-1133">Transmembrane helix</keyword>
<comment type="similarity">
    <text evidence="1 3">Belongs to the short-chain dehydrogenases/reductases (SDR) family.</text>
</comment>
<keyword evidence="4" id="KW-0472">Membrane</keyword>
<evidence type="ECO:0000256" key="2">
    <source>
        <dbReference type="ARBA" id="ARBA00023002"/>
    </source>
</evidence>